<dbReference type="EMBL" id="LRBV02000006">
    <property type="status" value="NOT_ANNOTATED_CDS"/>
    <property type="molecule type" value="Genomic_DNA"/>
</dbReference>
<feature type="region of interest" description="Disordered" evidence="3">
    <location>
        <begin position="445"/>
        <end position="543"/>
    </location>
</feature>
<dbReference type="OrthoDB" id="25790at2759"/>
<dbReference type="GO" id="GO:0017025">
    <property type="term" value="F:TBP-class protein binding"/>
    <property type="evidence" value="ECO:0007669"/>
    <property type="project" value="InterPro"/>
</dbReference>
<dbReference type="Pfam" id="PF00382">
    <property type="entry name" value="TFIIB"/>
    <property type="match status" value="2"/>
</dbReference>
<keyword evidence="1" id="KW-0805">Transcription regulation</keyword>
<evidence type="ECO:0000256" key="2">
    <source>
        <dbReference type="ARBA" id="ARBA00023163"/>
    </source>
</evidence>
<feature type="compositionally biased region" description="Basic and acidic residues" evidence="3">
    <location>
        <begin position="502"/>
        <end position="522"/>
    </location>
</feature>
<dbReference type="FunCoup" id="A0A7N2M1T8">
    <property type="interactions" value="521"/>
</dbReference>
<reference evidence="5 6" key="1">
    <citation type="journal article" date="2016" name="G3 (Bethesda)">
        <title>First Draft Assembly and Annotation of the Genome of a California Endemic Oak Quercus lobata Nee (Fagaceae).</title>
        <authorList>
            <person name="Sork V.L."/>
            <person name="Fitz-Gibbon S.T."/>
            <person name="Puiu D."/>
            <person name="Crepeau M."/>
            <person name="Gugger P.F."/>
            <person name="Sherman R."/>
            <person name="Stevens K."/>
            <person name="Langley C.H."/>
            <person name="Pellegrini M."/>
            <person name="Salzberg S.L."/>
        </authorList>
    </citation>
    <scope>NUCLEOTIDE SEQUENCE [LARGE SCALE GENOMIC DNA]</scope>
    <source>
        <strain evidence="5 6">cv. SW786</strain>
    </source>
</reference>
<sequence length="878" mass="95890">MKCPYCPSAQGRCATTSSGRSITECASCGHVIEERQSQPHHFFHLRSQDNPLCLVTSDLPSHLENDENDPFEPTGFITAFSTWSIEPNPLFLRSSISFSGHLAELERTLESSSSSSSSSTVVVDNLRAYMQIIDVASILGLEYEISDHAFQLFRDCCSATCLRNRSVEALATAALVQAIREAQEPRTLQEISIAANVPQKEIGKYIKILGEALQLSQPINSNSISVHMPRFCTLLQLNKSAQELATHIGEVVINKCFCTRRNPISISAAAIYLACQLEDKRKTQAEICKVTGLTEVTLRKVYKELLENWDDLLPSNYTPAVPPERAFPTTVIASGRSSAPKGDLVEGNSSLEREKLQEIKVNKPDEVPDMGHQARAKEEAESRGNSQGPSNPVLNQPTAFWQAQATIGTSGPRGDNNQNITQGTDINELHSNSQELEQKVDKDANGATNSLKPNQLSSPPASSGGSVMHVWSPYMSQPPNIPVVKPPKVERDSNQNITRGTDINRLHSNHQELEHRVDKDASGTDSLKPNQLSSPPTSSASSVTQAWSSYMSLPLNIPVVKPPKVEGDNNQNITRGTDINRLHSNHQELEHRVDKGANGATNSLKPIQLSSPPGSSASSVMQAWSSYMSEPLHIPPNVVRDNHQGTDINRLHSNHQMLEHKVVKGANGATNSLKPNQLSSSPTLNVSSIHHQYWSSYMPKPQSIPCQNITGGTDINELHSIRQELGHNILDEDANGATNSLKPNQLSSSAISSENSVMQVWSSYMSQPLNIPVVNVVRDNNRNITRGTNINQLHSNRQELEHKVDKGANGATNSLKPNQLSSPPTSSSSSVGQYWAPYMSRPLNVPVVQTPNVVSGYAEPKRSGSLNGSRSANQCGDK</sequence>
<feature type="region of interest" description="Disordered" evidence="3">
    <location>
        <begin position="807"/>
        <end position="833"/>
    </location>
</feature>
<feature type="domain" description="Cyclin-like" evidence="4">
    <location>
        <begin position="226"/>
        <end position="307"/>
    </location>
</feature>
<feature type="compositionally biased region" description="Polar residues" evidence="3">
    <location>
        <begin position="810"/>
        <end position="820"/>
    </location>
</feature>
<keyword evidence="2" id="KW-0804">Transcription</keyword>
<keyword evidence="6" id="KW-1185">Reference proteome</keyword>
<dbReference type="Gene3D" id="1.10.472.170">
    <property type="match status" value="1"/>
</dbReference>
<feature type="compositionally biased region" description="Polar residues" evidence="3">
    <location>
        <begin position="446"/>
        <end position="465"/>
    </location>
</feature>
<feature type="compositionally biased region" description="Low complexity" evidence="3">
    <location>
        <begin position="821"/>
        <end position="830"/>
    </location>
</feature>
<evidence type="ECO:0000256" key="1">
    <source>
        <dbReference type="ARBA" id="ARBA00023015"/>
    </source>
</evidence>
<dbReference type="AlphaFoldDB" id="A0A7N2M1T8"/>
<dbReference type="GO" id="GO:0070897">
    <property type="term" value="P:transcription preinitiation complex assembly"/>
    <property type="evidence" value="ECO:0007669"/>
    <property type="project" value="InterPro"/>
</dbReference>
<feature type="domain" description="Cyclin-like" evidence="4">
    <location>
        <begin position="130"/>
        <end position="211"/>
    </location>
</feature>
<proteinExistence type="predicted"/>
<dbReference type="InterPro" id="IPR036915">
    <property type="entry name" value="Cyclin-like_sf"/>
</dbReference>
<protein>
    <recommendedName>
        <fullName evidence="4">Cyclin-like domain-containing protein</fullName>
    </recommendedName>
</protein>
<accession>A0A7N2M1T8</accession>
<dbReference type="InterPro" id="IPR013150">
    <property type="entry name" value="TFIIB_cyclin"/>
</dbReference>
<dbReference type="KEGG" id="qlo:115994871"/>
<evidence type="ECO:0000259" key="4">
    <source>
        <dbReference type="SMART" id="SM00385"/>
    </source>
</evidence>
<dbReference type="Gene3D" id="1.10.472.10">
    <property type="entry name" value="Cyclin-like"/>
    <property type="match status" value="1"/>
</dbReference>
<dbReference type="EnsemblPlants" id="QL06p045633:mrna">
    <property type="protein sequence ID" value="QL06p045633:mrna"/>
    <property type="gene ID" value="QL06p045633"/>
</dbReference>
<dbReference type="PANTHER" id="PTHR11618">
    <property type="entry name" value="TRANSCRIPTION INITIATION FACTOR IIB-RELATED"/>
    <property type="match status" value="1"/>
</dbReference>
<dbReference type="PRINTS" id="PR00685">
    <property type="entry name" value="TIFACTORIIB"/>
</dbReference>
<dbReference type="GO" id="GO:0005634">
    <property type="term" value="C:nucleus"/>
    <property type="evidence" value="ECO:0007669"/>
    <property type="project" value="TreeGrafter"/>
</dbReference>
<feature type="compositionally biased region" description="Low complexity" evidence="3">
    <location>
        <begin position="533"/>
        <end position="543"/>
    </location>
</feature>
<feature type="compositionally biased region" description="Polar residues" evidence="3">
    <location>
        <begin position="383"/>
        <end position="395"/>
    </location>
</feature>
<dbReference type="PANTHER" id="PTHR11618:SF13">
    <property type="entry name" value="TRANSCRIPTION INITIATION FACTOR IIB"/>
    <property type="match status" value="1"/>
</dbReference>
<dbReference type="InterPro" id="IPR013763">
    <property type="entry name" value="Cyclin-like_dom"/>
</dbReference>
<dbReference type="SMART" id="SM00385">
    <property type="entry name" value="CYCLIN"/>
    <property type="match status" value="2"/>
</dbReference>
<organism evidence="5 6">
    <name type="scientific">Quercus lobata</name>
    <name type="common">Valley oak</name>
    <dbReference type="NCBI Taxonomy" id="97700"/>
    <lineage>
        <taxon>Eukaryota</taxon>
        <taxon>Viridiplantae</taxon>
        <taxon>Streptophyta</taxon>
        <taxon>Embryophyta</taxon>
        <taxon>Tracheophyta</taxon>
        <taxon>Spermatophyta</taxon>
        <taxon>Magnoliopsida</taxon>
        <taxon>eudicotyledons</taxon>
        <taxon>Gunneridae</taxon>
        <taxon>Pentapetalae</taxon>
        <taxon>rosids</taxon>
        <taxon>fabids</taxon>
        <taxon>Fagales</taxon>
        <taxon>Fagaceae</taxon>
        <taxon>Quercus</taxon>
    </lineage>
</organism>
<dbReference type="RefSeq" id="XP_030975040.1">
    <property type="nucleotide sequence ID" value="XM_031119180.1"/>
</dbReference>
<dbReference type="FunFam" id="1.10.472.10:FF:000045">
    <property type="entry name" value="Transcription initiation factor IIB"/>
    <property type="match status" value="1"/>
</dbReference>
<dbReference type="CDD" id="cd20550">
    <property type="entry name" value="CYCLIN_TFIIB_archaea_like_rpt2"/>
    <property type="match status" value="1"/>
</dbReference>
<evidence type="ECO:0000313" key="6">
    <source>
        <dbReference type="Proteomes" id="UP000594261"/>
    </source>
</evidence>
<dbReference type="FunFam" id="1.10.472.10:FF:000050">
    <property type="entry name" value="Transcription initiation factor TFIIB"/>
    <property type="match status" value="1"/>
</dbReference>
<dbReference type="InParanoid" id="A0A7N2M1T8"/>
<dbReference type="SUPFAM" id="SSF47954">
    <property type="entry name" value="Cyclin-like"/>
    <property type="match status" value="2"/>
</dbReference>
<feature type="compositionally biased region" description="Polar residues" evidence="3">
    <location>
        <begin position="864"/>
        <end position="878"/>
    </location>
</feature>
<feature type="compositionally biased region" description="Polar residues" evidence="3">
    <location>
        <begin position="523"/>
        <end position="532"/>
    </location>
</feature>
<reference evidence="5" key="2">
    <citation type="submission" date="2021-01" db="UniProtKB">
        <authorList>
            <consortium name="EnsemblPlants"/>
        </authorList>
    </citation>
    <scope>IDENTIFICATION</scope>
</reference>
<evidence type="ECO:0000313" key="5">
    <source>
        <dbReference type="EnsemblPlants" id="QL06p045633:mrna"/>
    </source>
</evidence>
<dbReference type="InterPro" id="IPR000812">
    <property type="entry name" value="TFIIB"/>
</dbReference>
<feature type="region of interest" description="Disordered" evidence="3">
    <location>
        <begin position="332"/>
        <end position="395"/>
    </location>
</feature>
<name>A0A7N2M1T8_QUELO</name>
<feature type="region of interest" description="Disordered" evidence="3">
    <location>
        <begin position="855"/>
        <end position="878"/>
    </location>
</feature>
<dbReference type="Proteomes" id="UP000594261">
    <property type="component" value="Chromosome 6"/>
</dbReference>
<dbReference type="GO" id="GO:0097550">
    <property type="term" value="C:transcription preinitiation complex"/>
    <property type="evidence" value="ECO:0007669"/>
    <property type="project" value="TreeGrafter"/>
</dbReference>
<feature type="compositionally biased region" description="Basic and acidic residues" evidence="3">
    <location>
        <begin position="351"/>
        <end position="366"/>
    </location>
</feature>
<dbReference type="Gramene" id="QL06p045633:mrna">
    <property type="protein sequence ID" value="QL06p045633:mrna"/>
    <property type="gene ID" value="QL06p045633"/>
</dbReference>
<dbReference type="GeneID" id="115994871"/>
<gene>
    <name evidence="5" type="primary">LOC115994871</name>
</gene>
<evidence type="ECO:0000256" key="3">
    <source>
        <dbReference type="SAM" id="MobiDB-lite"/>
    </source>
</evidence>